<proteinExistence type="evidence at transcript level"/>
<dbReference type="AlphaFoldDB" id="S6BNH2"/>
<protein>
    <submittedName>
        <fullName evidence="3">Thioredoxin</fullName>
    </submittedName>
</protein>
<evidence type="ECO:0000256" key="1">
    <source>
        <dbReference type="ARBA" id="ARBA00008987"/>
    </source>
</evidence>
<evidence type="ECO:0000313" key="3">
    <source>
        <dbReference type="EMBL" id="BAN67604.1"/>
    </source>
</evidence>
<dbReference type="EMBL" id="AB842147">
    <property type="protein sequence ID" value="BAN67604.1"/>
    <property type="molecule type" value="mRNA"/>
</dbReference>
<dbReference type="GO" id="GO:0045454">
    <property type="term" value="P:cell redox homeostasis"/>
    <property type="evidence" value="ECO:0007669"/>
    <property type="project" value="TreeGrafter"/>
</dbReference>
<dbReference type="PANTHER" id="PTHR43601:SF3">
    <property type="entry name" value="THIOREDOXIN, MITOCHONDRIAL"/>
    <property type="match status" value="1"/>
</dbReference>
<dbReference type="Pfam" id="PF00085">
    <property type="entry name" value="Thioredoxin"/>
    <property type="match status" value="1"/>
</dbReference>
<accession>S6BNH2</accession>
<organism evidence="3">
    <name type="scientific">Polypedilum vanderplanki</name>
    <name type="common">Sleeping chironomid midge</name>
    <dbReference type="NCBI Taxonomy" id="319348"/>
    <lineage>
        <taxon>Eukaryota</taxon>
        <taxon>Metazoa</taxon>
        <taxon>Ecdysozoa</taxon>
        <taxon>Arthropoda</taxon>
        <taxon>Hexapoda</taxon>
        <taxon>Insecta</taxon>
        <taxon>Pterygota</taxon>
        <taxon>Neoptera</taxon>
        <taxon>Endopterygota</taxon>
        <taxon>Diptera</taxon>
        <taxon>Nematocera</taxon>
        <taxon>Chironomoidea</taxon>
        <taxon>Chironomidae</taxon>
        <taxon>Chironominae</taxon>
        <taxon>Polypedilum</taxon>
        <taxon>Polypedilum</taxon>
    </lineage>
</organism>
<dbReference type="CDD" id="cd02947">
    <property type="entry name" value="TRX_family"/>
    <property type="match status" value="1"/>
</dbReference>
<evidence type="ECO:0000313" key="5">
    <source>
        <dbReference type="Proteomes" id="UP001107558"/>
    </source>
</evidence>
<dbReference type="PROSITE" id="PS51352">
    <property type="entry name" value="THIOREDOXIN_2"/>
    <property type="match status" value="1"/>
</dbReference>
<reference evidence="3" key="1">
    <citation type="submission" date="2013-07" db="EMBL/GenBank/DDBJ databases">
        <title>Functional and evolutionary insights for the origin and mechanisms of complete desiccation tolerance from genome of the sleeping chironomid Polypedilum vanderplanki.</title>
        <authorList>
            <person name="Gusev O."/>
            <person name="Suetsugu Y."/>
            <person name="Cornette R."/>
            <person name="Kawashima T."/>
            <person name="Logacheva M."/>
            <person name="Kondrashev A."/>
            <person name="Penin A."/>
            <person name="Hatanaka R."/>
            <person name="Kikuta S."/>
            <person name="Shimura S."/>
            <person name="Katayose Y."/>
            <person name="Matsumoto T."/>
            <person name="Shagimardanova E."/>
            <person name="Alexeev D."/>
            <person name="Govorun V."/>
            <person name="Wisecaver J."/>
            <person name="Mikheyev A."/>
            <person name="Koyanagi R."/>
            <person name="Nishiyama T."/>
            <person name="Shigenobu S."/>
            <person name="Shibata T.F."/>
            <person name="Hasebe M."/>
            <person name="Okuda T."/>
            <person name="Satoh N."/>
            <person name="Kikawada T."/>
        </authorList>
    </citation>
    <scope>NUCLEOTIDE SEQUENCE</scope>
</reference>
<dbReference type="InterPro" id="IPR036249">
    <property type="entry name" value="Thioredoxin-like_sf"/>
</dbReference>
<dbReference type="EMBL" id="JADBJN010000004">
    <property type="protein sequence ID" value="KAG5669607.1"/>
    <property type="molecule type" value="Genomic_DNA"/>
</dbReference>
<name>S6BNH2_POLVA</name>
<comment type="similarity">
    <text evidence="1">Belongs to the thioredoxin family.</text>
</comment>
<evidence type="ECO:0000259" key="2">
    <source>
        <dbReference type="PROSITE" id="PS51352"/>
    </source>
</evidence>
<dbReference type="GO" id="GO:0005739">
    <property type="term" value="C:mitochondrion"/>
    <property type="evidence" value="ECO:0007669"/>
    <property type="project" value="TreeGrafter"/>
</dbReference>
<dbReference type="SUPFAM" id="SSF52833">
    <property type="entry name" value="Thioredoxin-like"/>
    <property type="match status" value="1"/>
</dbReference>
<feature type="domain" description="Thioredoxin" evidence="2">
    <location>
        <begin position="1"/>
        <end position="111"/>
    </location>
</feature>
<evidence type="ECO:0000313" key="4">
    <source>
        <dbReference type="EMBL" id="KAG5669607.1"/>
    </source>
</evidence>
<dbReference type="InterPro" id="IPR013766">
    <property type="entry name" value="Thioredoxin_domain"/>
</dbReference>
<keyword evidence="5" id="KW-1185">Reference proteome</keyword>
<dbReference type="OrthoDB" id="19690at2759"/>
<dbReference type="Proteomes" id="UP001107558">
    <property type="component" value="Chromosome 4"/>
</dbReference>
<dbReference type="PANTHER" id="PTHR43601">
    <property type="entry name" value="THIOREDOXIN, MITOCHONDRIAL"/>
    <property type="match status" value="1"/>
</dbReference>
<sequence>MPAKNIFDVKDVNDFEDRVLKSKEPVIVSFDTPWCESCKTTNERLVRVVEKSKENLSIAKVDITQLKDLAHKYDVFAVPTLAVASEGKIHSQTGGMKEFTDIKNFVKESLTNKRNDDDDDELEFATWDVPRYY</sequence>
<dbReference type="Gene3D" id="3.40.30.10">
    <property type="entry name" value="Glutaredoxin"/>
    <property type="match status" value="1"/>
</dbReference>
<gene>
    <name evidence="3" type="primary">PvTrx19</name>
    <name evidence="4" type="ORF">PVAND_017492</name>
</gene>
<reference evidence="4" key="2">
    <citation type="submission" date="2021-03" db="EMBL/GenBank/DDBJ databases">
        <title>Chromosome level genome of the anhydrobiotic midge Polypedilum vanderplanki.</title>
        <authorList>
            <person name="Yoshida Y."/>
            <person name="Kikawada T."/>
            <person name="Gusev O."/>
        </authorList>
    </citation>
    <scope>NUCLEOTIDE SEQUENCE</scope>
    <source>
        <strain evidence="4">NIAS01</strain>
        <tissue evidence="4">Whole body or cell culture</tissue>
    </source>
</reference>